<dbReference type="SUPFAM" id="SSF81383">
    <property type="entry name" value="F-box domain"/>
    <property type="match status" value="1"/>
</dbReference>
<dbReference type="SMART" id="SM00256">
    <property type="entry name" value="FBOX"/>
    <property type="match status" value="1"/>
</dbReference>
<proteinExistence type="predicted"/>
<dbReference type="InterPro" id="IPR015943">
    <property type="entry name" value="WD40/YVTN_repeat-like_dom_sf"/>
</dbReference>
<comment type="caution">
    <text evidence="4">The sequence shown here is derived from an EMBL/GenBank/DDBJ whole genome shotgun (WGS) entry which is preliminary data.</text>
</comment>
<dbReference type="Gene3D" id="2.130.10.10">
    <property type="entry name" value="YVTN repeat-like/Quinoprotein amine dehydrogenase"/>
    <property type="match status" value="1"/>
</dbReference>
<evidence type="ECO:0000259" key="3">
    <source>
        <dbReference type="PROSITE" id="PS50181"/>
    </source>
</evidence>
<keyword evidence="1" id="KW-0853">WD repeat</keyword>
<feature type="domain" description="F-box" evidence="3">
    <location>
        <begin position="29"/>
        <end position="79"/>
    </location>
</feature>
<keyword evidence="5" id="KW-1185">Reference proteome</keyword>
<dbReference type="Proteomes" id="UP000274822">
    <property type="component" value="Unassembled WGS sequence"/>
</dbReference>
<dbReference type="PROSITE" id="PS50181">
    <property type="entry name" value="FBOX"/>
    <property type="match status" value="1"/>
</dbReference>
<reference evidence="4 5" key="1">
    <citation type="journal article" date="2018" name="New Phytol.">
        <title>Phylogenomics of Endogonaceae and evolution of mycorrhizas within Mucoromycota.</title>
        <authorList>
            <person name="Chang Y."/>
            <person name="Desiro A."/>
            <person name="Na H."/>
            <person name="Sandor L."/>
            <person name="Lipzen A."/>
            <person name="Clum A."/>
            <person name="Barry K."/>
            <person name="Grigoriev I.V."/>
            <person name="Martin F.M."/>
            <person name="Stajich J.E."/>
            <person name="Smith M.E."/>
            <person name="Bonito G."/>
            <person name="Spatafora J.W."/>
        </authorList>
    </citation>
    <scope>NUCLEOTIDE SEQUENCE [LARGE SCALE GENOMIC DNA]</scope>
    <source>
        <strain evidence="4 5">AD002</strain>
    </source>
</reference>
<dbReference type="InterPro" id="IPR042627">
    <property type="entry name" value="FBXW2"/>
</dbReference>
<dbReference type="InterPro" id="IPR036047">
    <property type="entry name" value="F-box-like_dom_sf"/>
</dbReference>
<accession>A0A433QXR1</accession>
<dbReference type="InterPro" id="IPR001810">
    <property type="entry name" value="F-box_dom"/>
</dbReference>
<evidence type="ECO:0000256" key="1">
    <source>
        <dbReference type="ARBA" id="ARBA00022574"/>
    </source>
</evidence>
<keyword evidence="2" id="KW-0677">Repeat</keyword>
<dbReference type="AlphaFoldDB" id="A0A433QXR1"/>
<name>A0A433QXR1_9FUNG</name>
<dbReference type="PANTHER" id="PTHR44436">
    <property type="entry name" value="F-BOX/WD REPEAT-CONTAINING PROTEIN 2"/>
    <property type="match status" value="1"/>
</dbReference>
<dbReference type="PANTHER" id="PTHR44436:SF1">
    <property type="entry name" value="F-BOX_WD REPEAT-CONTAINING PROTEIN 2"/>
    <property type="match status" value="1"/>
</dbReference>
<evidence type="ECO:0000256" key="2">
    <source>
        <dbReference type="ARBA" id="ARBA00022737"/>
    </source>
</evidence>
<sequence length="453" mass="50894">MGSRLSSTKDYIANIYHFLRRRTAKLKATSTIEVLPIELKMEIANYLDFPNLYRLRAVSKSWKYAVGNSSHVLDFYHDAIKYNIDQPLVPPDDFVAYLICHARRERNWKRSVAHSITLLPCKADSHAVLDLVLHSDMVLANYGRQMALWDLASESSVATYRTPSNQCLRCCGFDWRRNIVVAGTISGAIEFWEARTGVHLETCQDEPGGREGIVSIHIAGYNIVTMSDKGHILITSIDRQSRHCLRLVEHNHHNKSQSELFLALSSAFPFKPNQVFRTFHLFNNHVVSVADNITIVPLNTSSQQPPKKIPLLPGVHKVVGRETAVLLVRTVGLDQFVIVHLPDPSSPNPTPICFEHTSSPLTDPVVAIHPRRRRVVAAFRQRSDLASALAIWDYNRVGGSSSNDLRVGIRGLDHETTRRLSFPMQGRIVWSLAVNDERIVAGMSDGSLAVVEF</sequence>
<dbReference type="SUPFAM" id="SSF50978">
    <property type="entry name" value="WD40 repeat-like"/>
    <property type="match status" value="1"/>
</dbReference>
<dbReference type="Pfam" id="PF00646">
    <property type="entry name" value="F-box"/>
    <property type="match status" value="1"/>
</dbReference>
<dbReference type="EMBL" id="RBNJ01000401">
    <property type="protein sequence ID" value="RUS34599.1"/>
    <property type="molecule type" value="Genomic_DNA"/>
</dbReference>
<evidence type="ECO:0000313" key="4">
    <source>
        <dbReference type="EMBL" id="RUS34599.1"/>
    </source>
</evidence>
<dbReference type="InterPro" id="IPR036322">
    <property type="entry name" value="WD40_repeat_dom_sf"/>
</dbReference>
<protein>
    <recommendedName>
        <fullName evidence="3">F-box domain-containing protein</fullName>
    </recommendedName>
</protein>
<gene>
    <name evidence="4" type="ORF">BC938DRAFT_479546</name>
</gene>
<organism evidence="4 5">
    <name type="scientific">Jimgerdemannia flammicorona</name>
    <dbReference type="NCBI Taxonomy" id="994334"/>
    <lineage>
        <taxon>Eukaryota</taxon>
        <taxon>Fungi</taxon>
        <taxon>Fungi incertae sedis</taxon>
        <taxon>Mucoromycota</taxon>
        <taxon>Mucoromycotina</taxon>
        <taxon>Endogonomycetes</taxon>
        <taxon>Endogonales</taxon>
        <taxon>Endogonaceae</taxon>
        <taxon>Jimgerdemannia</taxon>
    </lineage>
</organism>
<dbReference type="Gene3D" id="1.20.1280.50">
    <property type="match status" value="1"/>
</dbReference>
<evidence type="ECO:0000313" key="5">
    <source>
        <dbReference type="Proteomes" id="UP000274822"/>
    </source>
</evidence>